<dbReference type="RefSeq" id="WP_119376973.1">
    <property type="nucleotide sequence ID" value="NZ_QWFX01000013.1"/>
</dbReference>
<reference evidence="2 3" key="1">
    <citation type="submission" date="2018-08" db="EMBL/GenBank/DDBJ databases">
        <title>Henriciella mobilis sp. nov., isolated from seawater.</title>
        <authorList>
            <person name="Cheng H."/>
            <person name="Wu Y.-H."/>
            <person name="Xu X.-W."/>
            <person name="Guo L.-L."/>
        </authorList>
    </citation>
    <scope>NUCLEOTIDE SEQUENCE [LARGE SCALE GENOMIC DNA]</scope>
    <source>
        <strain evidence="2 3">JN25</strain>
    </source>
</reference>
<accession>A0A399RAI4</accession>
<keyword evidence="3" id="KW-1185">Reference proteome</keyword>
<dbReference type="EMBL" id="QWFX01000013">
    <property type="protein sequence ID" value="RIJ28438.1"/>
    <property type="molecule type" value="Genomic_DNA"/>
</dbReference>
<dbReference type="Proteomes" id="UP000266385">
    <property type="component" value="Unassembled WGS sequence"/>
</dbReference>
<comment type="caution">
    <text evidence="2">The sequence shown here is derived from an EMBL/GenBank/DDBJ whole genome shotgun (WGS) entry which is preliminary data.</text>
</comment>
<gene>
    <name evidence="2" type="ORF">D1223_13720</name>
</gene>
<organism evidence="2 3">
    <name type="scientific">Henriciella mobilis</name>
    <dbReference type="NCBI Taxonomy" id="2305467"/>
    <lineage>
        <taxon>Bacteria</taxon>
        <taxon>Pseudomonadati</taxon>
        <taxon>Pseudomonadota</taxon>
        <taxon>Alphaproteobacteria</taxon>
        <taxon>Hyphomonadales</taxon>
        <taxon>Hyphomonadaceae</taxon>
        <taxon>Henriciella</taxon>
    </lineage>
</organism>
<feature type="chain" id="PRO_5017316055" evidence="1">
    <location>
        <begin position="26"/>
        <end position="120"/>
    </location>
</feature>
<proteinExistence type="predicted"/>
<evidence type="ECO:0000256" key="1">
    <source>
        <dbReference type="SAM" id="SignalP"/>
    </source>
</evidence>
<protein>
    <submittedName>
        <fullName evidence="2">Uncharacterized protein</fullName>
    </submittedName>
</protein>
<name>A0A399RAI4_9PROT</name>
<dbReference type="AlphaFoldDB" id="A0A399RAI4"/>
<keyword evidence="1" id="KW-0732">Signal</keyword>
<feature type="signal peptide" evidence="1">
    <location>
        <begin position="1"/>
        <end position="25"/>
    </location>
</feature>
<evidence type="ECO:0000313" key="3">
    <source>
        <dbReference type="Proteomes" id="UP000266385"/>
    </source>
</evidence>
<sequence length="120" mass="12894">MQKFYKFRLLGLSVMAFLLADIAIAQDALADSVNADQIDQAAQAESSNAVGDGRPVQFIYGSGVNSFTLQRVVESVEEAGCPVTTKQLSDTDRIIVKVAEKTIGSQDVVFAGMFALENCK</sequence>
<evidence type="ECO:0000313" key="2">
    <source>
        <dbReference type="EMBL" id="RIJ28438.1"/>
    </source>
</evidence>